<dbReference type="EMBL" id="JAYKXP010000269">
    <property type="protein sequence ID" value="KAK7017007.1"/>
    <property type="molecule type" value="Genomic_DNA"/>
</dbReference>
<evidence type="ECO:0000313" key="2">
    <source>
        <dbReference type="Proteomes" id="UP001383192"/>
    </source>
</evidence>
<comment type="caution">
    <text evidence="1">The sequence shown here is derived from an EMBL/GenBank/DDBJ whole genome shotgun (WGS) entry which is preliminary data.</text>
</comment>
<proteinExistence type="predicted"/>
<dbReference type="Proteomes" id="UP001383192">
    <property type="component" value="Unassembled WGS sequence"/>
</dbReference>
<organism evidence="1 2">
    <name type="scientific">Paramarasmius palmivorus</name>
    <dbReference type="NCBI Taxonomy" id="297713"/>
    <lineage>
        <taxon>Eukaryota</taxon>
        <taxon>Fungi</taxon>
        <taxon>Dikarya</taxon>
        <taxon>Basidiomycota</taxon>
        <taxon>Agaricomycotina</taxon>
        <taxon>Agaricomycetes</taxon>
        <taxon>Agaricomycetidae</taxon>
        <taxon>Agaricales</taxon>
        <taxon>Marasmiineae</taxon>
        <taxon>Marasmiaceae</taxon>
        <taxon>Paramarasmius</taxon>
    </lineage>
</organism>
<gene>
    <name evidence="1" type="ORF">VNI00_018770</name>
</gene>
<keyword evidence="2" id="KW-1185">Reference proteome</keyword>
<accession>A0AAW0AWA5</accession>
<dbReference type="AlphaFoldDB" id="A0AAW0AWA5"/>
<protein>
    <submittedName>
        <fullName evidence="1">Uncharacterized protein</fullName>
    </submittedName>
</protein>
<evidence type="ECO:0000313" key="1">
    <source>
        <dbReference type="EMBL" id="KAK7017007.1"/>
    </source>
</evidence>
<sequence>MDPTTQAEYQDLLLALQRAGDNYAARSAYYRMRSLIRRYTMRPIPGAAHRTWLSRLEEVKQLWRQWQNREEGNGQHDTAHVP</sequence>
<reference evidence="1 2" key="1">
    <citation type="submission" date="2024-01" db="EMBL/GenBank/DDBJ databases">
        <title>A draft genome for a cacao thread blight-causing isolate of Paramarasmius palmivorus.</title>
        <authorList>
            <person name="Baruah I.K."/>
            <person name="Bukari Y."/>
            <person name="Amoako-Attah I."/>
            <person name="Meinhardt L.W."/>
            <person name="Bailey B.A."/>
            <person name="Cohen S.P."/>
        </authorList>
    </citation>
    <scope>NUCLEOTIDE SEQUENCE [LARGE SCALE GENOMIC DNA]</scope>
    <source>
        <strain evidence="1 2">GH-12</strain>
    </source>
</reference>
<name>A0AAW0AWA5_9AGAR</name>